<sequence>MEDSQEILIGTKENEQFLDKNVTVLLKDNKCLTGIFRSFDQYNNITLENVTKITFNEDMYTETFIQLVVIRGESILFLGTGELELSKYKITD</sequence>
<evidence type="ECO:0000313" key="7">
    <source>
        <dbReference type="Proteomes" id="UP000030655"/>
    </source>
</evidence>
<dbReference type="InterPro" id="IPR047575">
    <property type="entry name" value="Sm"/>
</dbReference>
<dbReference type="GO" id="GO:0000290">
    <property type="term" value="P:deadenylation-dependent decapping of nuclear-transcribed mRNA"/>
    <property type="evidence" value="ECO:0007669"/>
    <property type="project" value="TreeGrafter"/>
</dbReference>
<dbReference type="InterPro" id="IPR001163">
    <property type="entry name" value="Sm_dom_euk/arc"/>
</dbReference>
<evidence type="ECO:0000313" key="6">
    <source>
        <dbReference type="EMBL" id="KCZ82320.1"/>
    </source>
</evidence>
<proteinExistence type="inferred from homology"/>
<gene>
    <name evidence="6" type="ORF">H312_00343</name>
</gene>
<accession>A0A059F534</accession>
<keyword evidence="4" id="KW-0687">Ribonucleoprotein</keyword>
<dbReference type="VEuPathDB" id="MicrosporidiaDB:H312_00343"/>
<evidence type="ECO:0000259" key="5">
    <source>
        <dbReference type="PROSITE" id="PS52002"/>
    </source>
</evidence>
<dbReference type="Proteomes" id="UP000030655">
    <property type="component" value="Unassembled WGS sequence"/>
</dbReference>
<reference evidence="7" key="1">
    <citation type="submission" date="2013-02" db="EMBL/GenBank/DDBJ databases">
        <authorList>
            <consortium name="The Broad Institute Genome Sequencing Platform"/>
            <person name="Cuomo C."/>
            <person name="Becnel J."/>
            <person name="Sanscrainte N."/>
            <person name="Walker B."/>
            <person name="Young S.K."/>
            <person name="Zeng Q."/>
            <person name="Gargeya S."/>
            <person name="Fitzgerald M."/>
            <person name="Haas B."/>
            <person name="Abouelleil A."/>
            <person name="Alvarado L."/>
            <person name="Arachchi H.M."/>
            <person name="Berlin A.M."/>
            <person name="Chapman S.B."/>
            <person name="Dewar J."/>
            <person name="Goldberg J."/>
            <person name="Griggs A."/>
            <person name="Gujja S."/>
            <person name="Hansen M."/>
            <person name="Howarth C."/>
            <person name="Imamovic A."/>
            <person name="Larimer J."/>
            <person name="McCowan C."/>
            <person name="Murphy C."/>
            <person name="Neiman D."/>
            <person name="Pearson M."/>
            <person name="Priest M."/>
            <person name="Roberts A."/>
            <person name="Saif S."/>
            <person name="Shea T."/>
            <person name="Sisk P."/>
            <person name="Sykes S."/>
            <person name="Wortman J."/>
            <person name="Nusbaum C."/>
            <person name="Birren B."/>
        </authorList>
    </citation>
    <scope>NUCLEOTIDE SEQUENCE [LARGE SCALE GENOMIC DNA]</scope>
    <source>
        <strain evidence="7">PRA339</strain>
    </source>
</reference>
<dbReference type="PROSITE" id="PS52002">
    <property type="entry name" value="SM"/>
    <property type="match status" value="1"/>
</dbReference>
<protein>
    <recommendedName>
        <fullName evidence="5">Sm domain-containing protein</fullName>
    </recommendedName>
</protein>
<organism evidence="6 7">
    <name type="scientific">Anncaliia algerae PRA339</name>
    <dbReference type="NCBI Taxonomy" id="1288291"/>
    <lineage>
        <taxon>Eukaryota</taxon>
        <taxon>Fungi</taxon>
        <taxon>Fungi incertae sedis</taxon>
        <taxon>Microsporidia</taxon>
        <taxon>Tubulinosematoidea</taxon>
        <taxon>Tubulinosematidae</taxon>
        <taxon>Anncaliia</taxon>
    </lineage>
</organism>
<evidence type="ECO:0000256" key="4">
    <source>
        <dbReference type="ARBA" id="ARBA00023274"/>
    </source>
</evidence>
<dbReference type="OrthoDB" id="10263346at2759"/>
<dbReference type="PANTHER" id="PTHR15588">
    <property type="entry name" value="LSM1"/>
    <property type="match status" value="1"/>
</dbReference>
<dbReference type="InterPro" id="IPR010920">
    <property type="entry name" value="LSM_dom_sf"/>
</dbReference>
<dbReference type="SMART" id="SM00651">
    <property type="entry name" value="Sm"/>
    <property type="match status" value="1"/>
</dbReference>
<dbReference type="GO" id="GO:1990904">
    <property type="term" value="C:ribonucleoprotein complex"/>
    <property type="evidence" value="ECO:0007669"/>
    <property type="project" value="UniProtKB-KW"/>
</dbReference>
<dbReference type="STRING" id="1288291.A0A059F534"/>
<comment type="similarity">
    <text evidence="1">Belongs to the snRNP Sm proteins family.</text>
</comment>
<evidence type="ECO:0000256" key="3">
    <source>
        <dbReference type="ARBA" id="ARBA00022884"/>
    </source>
</evidence>
<keyword evidence="2" id="KW-0507">mRNA processing</keyword>
<dbReference type="GO" id="GO:0006397">
    <property type="term" value="P:mRNA processing"/>
    <property type="evidence" value="ECO:0007669"/>
    <property type="project" value="UniProtKB-KW"/>
</dbReference>
<reference evidence="6 7" key="2">
    <citation type="submission" date="2014-03" db="EMBL/GenBank/DDBJ databases">
        <title>The Genome Sequence of Anncaliia algerae insect isolate PRA339.</title>
        <authorList>
            <consortium name="The Broad Institute Genome Sequencing Platform"/>
            <consortium name="The Broad Institute Genome Sequencing Center for Infectious Disease"/>
            <person name="Cuomo C."/>
            <person name="Becnel J."/>
            <person name="Sanscrainte N."/>
            <person name="Walker B."/>
            <person name="Young S.K."/>
            <person name="Zeng Q."/>
            <person name="Gargeya S."/>
            <person name="Fitzgerald M."/>
            <person name="Haas B."/>
            <person name="Abouelleil A."/>
            <person name="Alvarado L."/>
            <person name="Arachchi H.M."/>
            <person name="Berlin A.M."/>
            <person name="Chapman S.B."/>
            <person name="Dewar J."/>
            <person name="Goldberg J."/>
            <person name="Griggs A."/>
            <person name="Gujja S."/>
            <person name="Hansen M."/>
            <person name="Howarth C."/>
            <person name="Imamovic A."/>
            <person name="Larimer J."/>
            <person name="McCowan C."/>
            <person name="Murphy C."/>
            <person name="Neiman D."/>
            <person name="Pearson M."/>
            <person name="Priest M."/>
            <person name="Roberts A."/>
            <person name="Saif S."/>
            <person name="Shea T."/>
            <person name="Sisk P."/>
            <person name="Sykes S."/>
            <person name="Wortman J."/>
            <person name="Nusbaum C."/>
            <person name="Birren B."/>
        </authorList>
    </citation>
    <scope>NUCLEOTIDE SEQUENCE [LARGE SCALE GENOMIC DNA]</scope>
    <source>
        <strain evidence="6 7">PRA339</strain>
    </source>
</reference>
<dbReference type="EMBL" id="KK365131">
    <property type="protein sequence ID" value="KCZ82320.1"/>
    <property type="molecule type" value="Genomic_DNA"/>
</dbReference>
<dbReference type="InterPro" id="IPR044642">
    <property type="entry name" value="PTHR15588"/>
</dbReference>
<dbReference type="SUPFAM" id="SSF50182">
    <property type="entry name" value="Sm-like ribonucleoproteins"/>
    <property type="match status" value="1"/>
</dbReference>
<dbReference type="AlphaFoldDB" id="A0A059F534"/>
<keyword evidence="7" id="KW-1185">Reference proteome</keyword>
<dbReference type="Pfam" id="PF01423">
    <property type="entry name" value="LSM"/>
    <property type="match status" value="1"/>
</dbReference>
<dbReference type="GO" id="GO:1990726">
    <property type="term" value="C:Lsm1-7-Pat1 complex"/>
    <property type="evidence" value="ECO:0007669"/>
    <property type="project" value="TreeGrafter"/>
</dbReference>
<feature type="domain" description="Sm" evidence="5">
    <location>
        <begin position="9"/>
        <end position="84"/>
    </location>
</feature>
<keyword evidence="3" id="KW-0694">RNA-binding</keyword>
<dbReference type="Gene3D" id="2.30.30.100">
    <property type="match status" value="1"/>
</dbReference>
<name>A0A059F534_9MICR</name>
<dbReference type="PANTHER" id="PTHR15588:SF8">
    <property type="entry name" value="U6 SNRNA-ASSOCIATED SM-LIKE PROTEIN LSM1"/>
    <property type="match status" value="1"/>
</dbReference>
<dbReference type="GO" id="GO:0003729">
    <property type="term" value="F:mRNA binding"/>
    <property type="evidence" value="ECO:0007669"/>
    <property type="project" value="TreeGrafter"/>
</dbReference>
<dbReference type="GO" id="GO:0000932">
    <property type="term" value="C:P-body"/>
    <property type="evidence" value="ECO:0007669"/>
    <property type="project" value="TreeGrafter"/>
</dbReference>
<evidence type="ECO:0000256" key="2">
    <source>
        <dbReference type="ARBA" id="ARBA00022664"/>
    </source>
</evidence>
<evidence type="ECO:0000256" key="1">
    <source>
        <dbReference type="ARBA" id="ARBA00006850"/>
    </source>
</evidence>
<dbReference type="HOGENOM" id="CLU_2237282_0_0_1"/>